<evidence type="ECO:0000256" key="7">
    <source>
        <dbReference type="ARBA" id="ARBA00022807"/>
    </source>
</evidence>
<evidence type="ECO:0000256" key="6">
    <source>
        <dbReference type="ARBA" id="ARBA00022801"/>
    </source>
</evidence>
<sequence>MATLMKPSENIVSQSCCTPQFSSQVSPCDLSIALIREFLAARGLEKTLVCFKTEVKNMPSISSRAALATHLNITKAVASNKTADMPFETYLEILIDQILTRTAKLASKSNIKSRKESIMQSNSPHSSTSSTCTKHTKPTSSSKERPFSAVSALIHATTPSEAHKSIIGRHISNQHQTCNNSDSTLSIQDIDIQMQEIVNRKVDPHSFTTRQSTSVSPLPDPSSFLKLSTNRNNGGLNSRAGNPNLHTDIQIIDDLEFSDEETTYLDGPCASAWNQSQGSRISPYLANELKKLLFLNENVRGRWWFGDEWRNKGFIFQDKIDLAYGLVQVKGGPCGLLASVQAFVIKHLLHSKDFSAIKQNRLRPTRLQSNLALAHALADMIWQAGQTHHRATVVISLPDATLADTITDGMEYHTFDTLKATKDFIDAHIDQFMSSDTRSNGIIQFLFSLILSRSVSAIQQDMDDPDGKLMGRHGYCTQDMVNLALNGVATSNVHDGNIDLGNETILKGIKKQSVIGQLSLFEHYNNIKVGEFMKIPILPIFVICSESHYTTLFSLNPVPKSRQELQSIASFELFYYDGLANQQEEIRLTVMSMARHQSSTTTIGVPKNRTDLIPPLELCIRTKWIDCVVDWNGTEPLL</sequence>
<evidence type="ECO:0000256" key="10">
    <source>
        <dbReference type="ARBA" id="ARBA00041360"/>
    </source>
</evidence>
<dbReference type="AlphaFoldDB" id="F4P8L6"/>
<keyword evidence="6" id="KW-0378">Hydrolase</keyword>
<keyword evidence="7" id="KW-0788">Thiol protease</keyword>
<feature type="domain" description="Deubiquitinating enzyme MINDY-3/4 conserved" evidence="12">
    <location>
        <begin position="290"/>
        <end position="633"/>
    </location>
</feature>
<dbReference type="OrthoDB" id="10263628at2759"/>
<evidence type="ECO:0000313" key="13">
    <source>
        <dbReference type="EMBL" id="EGF78510.1"/>
    </source>
</evidence>
<evidence type="ECO:0000256" key="4">
    <source>
        <dbReference type="ARBA" id="ARBA00022670"/>
    </source>
</evidence>
<name>F4P8L6_BATDJ</name>
<dbReference type="GO" id="GO:0071108">
    <property type="term" value="P:protein K48-linked deubiquitination"/>
    <property type="evidence" value="ECO:0007669"/>
    <property type="project" value="InterPro"/>
</dbReference>
<comment type="function">
    <text evidence="8">Probable hydrolase that can remove 'Lys-48'-linked conjugated ubiquitin from proteins.</text>
</comment>
<dbReference type="InterPro" id="IPR025257">
    <property type="entry name" value="MINDY-3/4_CD"/>
</dbReference>
<evidence type="ECO:0000259" key="12">
    <source>
        <dbReference type="SMART" id="SM01174"/>
    </source>
</evidence>
<dbReference type="Pfam" id="PF26038">
    <property type="entry name" value="Dimer_MINDY4_N"/>
    <property type="match status" value="1"/>
</dbReference>
<feature type="region of interest" description="Disordered" evidence="11">
    <location>
        <begin position="110"/>
        <end position="146"/>
    </location>
</feature>
<organism evidence="13 14">
    <name type="scientific">Batrachochytrium dendrobatidis (strain JAM81 / FGSC 10211)</name>
    <name type="common">Frog chytrid fungus</name>
    <dbReference type="NCBI Taxonomy" id="684364"/>
    <lineage>
        <taxon>Eukaryota</taxon>
        <taxon>Fungi</taxon>
        <taxon>Fungi incertae sedis</taxon>
        <taxon>Chytridiomycota</taxon>
        <taxon>Chytridiomycota incertae sedis</taxon>
        <taxon>Chytridiomycetes</taxon>
        <taxon>Rhizophydiales</taxon>
        <taxon>Rhizophydiales incertae sedis</taxon>
        <taxon>Batrachochytrium</taxon>
    </lineage>
</organism>
<dbReference type="Pfam" id="PF13898">
    <property type="entry name" value="MINDY-3_4_CD"/>
    <property type="match status" value="1"/>
</dbReference>
<dbReference type="InterPro" id="IPR039785">
    <property type="entry name" value="MINY3/4"/>
</dbReference>
<accession>F4P8L6</accession>
<evidence type="ECO:0000256" key="5">
    <source>
        <dbReference type="ARBA" id="ARBA00022786"/>
    </source>
</evidence>
<proteinExistence type="inferred from homology"/>
<reference evidence="13 14" key="1">
    <citation type="submission" date="2009-12" db="EMBL/GenBank/DDBJ databases">
        <title>The draft genome of Batrachochytrium dendrobatidis.</title>
        <authorList>
            <consortium name="US DOE Joint Genome Institute (JGI-PGF)"/>
            <person name="Kuo A."/>
            <person name="Salamov A."/>
            <person name="Schmutz J."/>
            <person name="Lucas S."/>
            <person name="Pitluck S."/>
            <person name="Rosenblum E."/>
            <person name="Stajich J."/>
            <person name="Eisen M."/>
            <person name="Grigoriev I.V."/>
        </authorList>
    </citation>
    <scope>NUCLEOTIDE SEQUENCE [LARGE SCALE GENOMIC DNA]</scope>
    <source>
        <strain evidence="14">JAM81 / FGSC 10211</strain>
    </source>
</reference>
<dbReference type="GO" id="GO:0006508">
    <property type="term" value="P:proteolysis"/>
    <property type="evidence" value="ECO:0007669"/>
    <property type="project" value="UniProtKB-KW"/>
</dbReference>
<dbReference type="SMART" id="SM01174">
    <property type="entry name" value="DUF4205"/>
    <property type="match status" value="1"/>
</dbReference>
<dbReference type="GO" id="GO:1990380">
    <property type="term" value="F:K48-linked deubiquitinase activity"/>
    <property type="evidence" value="ECO:0007669"/>
    <property type="project" value="InterPro"/>
</dbReference>
<gene>
    <name evidence="13" type="ORF">BATDEDRAFT_35676</name>
</gene>
<dbReference type="OMA" id="MLCNLRV"/>
<evidence type="ECO:0000256" key="11">
    <source>
        <dbReference type="SAM" id="MobiDB-lite"/>
    </source>
</evidence>
<comment type="catalytic activity">
    <reaction evidence="1">
        <text>Thiol-dependent hydrolysis of ester, thioester, amide, peptide and isopeptide bonds formed by the C-terminal Gly of ubiquitin (a 76-residue protein attached to proteins as an intracellular targeting signal).</text>
        <dbReference type="EC" id="3.4.19.12"/>
    </reaction>
</comment>
<evidence type="ECO:0000313" key="14">
    <source>
        <dbReference type="Proteomes" id="UP000007241"/>
    </source>
</evidence>
<evidence type="ECO:0000256" key="3">
    <source>
        <dbReference type="ARBA" id="ARBA00012759"/>
    </source>
</evidence>
<dbReference type="PANTHER" id="PTHR12473">
    <property type="entry name" value="UBIQUITIN CARBOXYL-TERMINAL HYDROLASE MINDY-4-RELATED"/>
    <property type="match status" value="1"/>
</dbReference>
<dbReference type="EC" id="3.4.19.12" evidence="3"/>
<dbReference type="InParanoid" id="F4P8L6"/>
<evidence type="ECO:0000256" key="2">
    <source>
        <dbReference type="ARBA" id="ARBA00011074"/>
    </source>
</evidence>
<dbReference type="GO" id="GO:0004843">
    <property type="term" value="F:cysteine-type deubiquitinase activity"/>
    <property type="evidence" value="ECO:0007669"/>
    <property type="project" value="UniProtKB-EC"/>
</dbReference>
<dbReference type="PANTHER" id="PTHR12473:SF8">
    <property type="entry name" value="UBIQUITIN CARBOXYL-TERMINAL HYDROLASE MINDY-4-RELATED"/>
    <property type="match status" value="1"/>
</dbReference>
<keyword evidence="4" id="KW-0645">Protease</keyword>
<evidence type="ECO:0000256" key="8">
    <source>
        <dbReference type="ARBA" id="ARBA00037630"/>
    </source>
</evidence>
<dbReference type="RefSeq" id="XP_006680785.1">
    <property type="nucleotide sequence ID" value="XM_006680722.1"/>
</dbReference>
<keyword evidence="14" id="KW-1185">Reference proteome</keyword>
<dbReference type="InterPro" id="IPR059022">
    <property type="entry name" value="MINDY4_N"/>
</dbReference>
<evidence type="ECO:0000256" key="1">
    <source>
        <dbReference type="ARBA" id="ARBA00000707"/>
    </source>
</evidence>
<feature type="compositionally biased region" description="Low complexity" evidence="11">
    <location>
        <begin position="121"/>
        <end position="141"/>
    </location>
</feature>
<dbReference type="Gene3D" id="1.20.960.40">
    <property type="match status" value="1"/>
</dbReference>
<dbReference type="Proteomes" id="UP000007241">
    <property type="component" value="Unassembled WGS sequence"/>
</dbReference>
<dbReference type="GeneID" id="18240840"/>
<dbReference type="HOGENOM" id="CLU_428916_0_0_1"/>
<comment type="similarity">
    <text evidence="2">Belongs to the MINDY deubiquitinase family. FAM188 subfamily.</text>
</comment>
<evidence type="ECO:0000256" key="9">
    <source>
        <dbReference type="ARBA" id="ARBA00039781"/>
    </source>
</evidence>
<protein>
    <recommendedName>
        <fullName evidence="9">Probable ubiquitin carboxyl-terminal hydrolase MINDY-4</fullName>
        <ecNumber evidence="3">3.4.19.12</ecNumber>
    </recommendedName>
    <alternativeName>
        <fullName evidence="10">Probable deubiquitinating enzyme MINDY-4</fullName>
    </alternativeName>
</protein>
<keyword evidence="5" id="KW-0833">Ubl conjugation pathway</keyword>
<dbReference type="EMBL" id="GL882888">
    <property type="protein sequence ID" value="EGF78510.1"/>
    <property type="molecule type" value="Genomic_DNA"/>
</dbReference>